<dbReference type="SUPFAM" id="SSF46565">
    <property type="entry name" value="Chaperone J-domain"/>
    <property type="match status" value="1"/>
</dbReference>
<dbReference type="PROSITE" id="PS00636">
    <property type="entry name" value="DNAJ_1"/>
    <property type="match status" value="1"/>
</dbReference>
<organism evidence="3 4">
    <name type="scientific">Linum trigynum</name>
    <dbReference type="NCBI Taxonomy" id="586398"/>
    <lineage>
        <taxon>Eukaryota</taxon>
        <taxon>Viridiplantae</taxon>
        <taxon>Streptophyta</taxon>
        <taxon>Embryophyta</taxon>
        <taxon>Tracheophyta</taxon>
        <taxon>Spermatophyta</taxon>
        <taxon>Magnoliopsida</taxon>
        <taxon>eudicotyledons</taxon>
        <taxon>Gunneridae</taxon>
        <taxon>Pentapetalae</taxon>
        <taxon>rosids</taxon>
        <taxon>fabids</taxon>
        <taxon>Malpighiales</taxon>
        <taxon>Linaceae</taxon>
        <taxon>Linum</taxon>
    </lineage>
</organism>
<feature type="domain" description="J" evidence="2">
    <location>
        <begin position="6"/>
        <end position="76"/>
    </location>
</feature>
<reference evidence="3 4" key="1">
    <citation type="submission" date="2024-04" db="EMBL/GenBank/DDBJ databases">
        <authorList>
            <person name="Fracassetti M."/>
        </authorList>
    </citation>
    <scope>NUCLEOTIDE SEQUENCE [LARGE SCALE GENOMIC DNA]</scope>
</reference>
<dbReference type="Pfam" id="PF00226">
    <property type="entry name" value="DnaJ"/>
    <property type="match status" value="1"/>
</dbReference>
<dbReference type="InterPro" id="IPR018253">
    <property type="entry name" value="DnaJ_domain_CS"/>
</dbReference>
<dbReference type="EMBL" id="OZ034815">
    <property type="protein sequence ID" value="CAL1372868.1"/>
    <property type="molecule type" value="Genomic_DNA"/>
</dbReference>
<dbReference type="Proteomes" id="UP001497516">
    <property type="component" value="Chromosome 2"/>
</dbReference>
<proteinExistence type="predicted"/>
<dbReference type="CDD" id="cd06257">
    <property type="entry name" value="DnaJ"/>
    <property type="match status" value="1"/>
</dbReference>
<dbReference type="PANTHER" id="PTHR45098:SF1">
    <property type="entry name" value="DNAJ DOMAIN CONTAINING PROTEIN, EXPRESSED"/>
    <property type="match status" value="1"/>
</dbReference>
<protein>
    <recommendedName>
        <fullName evidence="2">J domain-containing protein</fullName>
    </recommendedName>
</protein>
<keyword evidence="4" id="KW-1185">Reference proteome</keyword>
<dbReference type="AlphaFoldDB" id="A0AAV2DI48"/>
<dbReference type="InterPro" id="IPR001623">
    <property type="entry name" value="DnaJ_domain"/>
</dbReference>
<evidence type="ECO:0000313" key="3">
    <source>
        <dbReference type="EMBL" id="CAL1372868.1"/>
    </source>
</evidence>
<gene>
    <name evidence="3" type="ORF">LTRI10_LOCUS14837</name>
</gene>
<evidence type="ECO:0000256" key="1">
    <source>
        <dbReference type="SAM" id="MobiDB-lite"/>
    </source>
</evidence>
<name>A0AAV2DI48_9ROSI</name>
<evidence type="ECO:0000313" key="4">
    <source>
        <dbReference type="Proteomes" id="UP001497516"/>
    </source>
</evidence>
<dbReference type="PRINTS" id="PR00625">
    <property type="entry name" value="JDOMAIN"/>
</dbReference>
<evidence type="ECO:0000259" key="2">
    <source>
        <dbReference type="PROSITE" id="PS50076"/>
    </source>
</evidence>
<sequence>MDTGIDHYKVLGLRSWEEGLKLSRKDIARAFKLRALKLHPDKRPDDPNAKQKFQKLSDSYEVLKDENLRRRFDDLVRIKIANRREAARRRRARNMAAAASDAKKNGGAPPPAGSQREKAAGEGGASISSLLEEAYKVVLRDSSNCPCCADRRRRAEEEREWDFVY</sequence>
<dbReference type="SMART" id="SM00271">
    <property type="entry name" value="DnaJ"/>
    <property type="match status" value="1"/>
</dbReference>
<dbReference type="PROSITE" id="PS50076">
    <property type="entry name" value="DNAJ_2"/>
    <property type="match status" value="1"/>
</dbReference>
<dbReference type="InterPro" id="IPR036869">
    <property type="entry name" value="J_dom_sf"/>
</dbReference>
<dbReference type="Gene3D" id="1.10.287.110">
    <property type="entry name" value="DnaJ domain"/>
    <property type="match status" value="1"/>
</dbReference>
<feature type="region of interest" description="Disordered" evidence="1">
    <location>
        <begin position="85"/>
        <end position="124"/>
    </location>
</feature>
<dbReference type="PANTHER" id="PTHR45098">
    <property type="entry name" value="DNAJ DOMAIN CONTAINING PROTEIN, EXPRESSED"/>
    <property type="match status" value="1"/>
</dbReference>
<accession>A0AAV2DI48</accession>